<dbReference type="EMBL" id="BOMW01000004">
    <property type="protein sequence ID" value="GIF02692.1"/>
    <property type="molecule type" value="Genomic_DNA"/>
</dbReference>
<sequence>MVARTAPAPSDLHTLARVAPVNTCASLFARPLPLPLGYGRIAVERQQVIRMLCANRLQAEAVRRADTDV</sequence>
<evidence type="ECO:0000313" key="1">
    <source>
        <dbReference type="EMBL" id="GIF02692.1"/>
    </source>
</evidence>
<gene>
    <name evidence="1" type="ORF">Asi03nite_02300</name>
</gene>
<name>A0A919K827_9ACTN</name>
<comment type="caution">
    <text evidence="1">The sequence shown here is derived from an EMBL/GenBank/DDBJ whole genome shotgun (WGS) entry which is preliminary data.</text>
</comment>
<dbReference type="AlphaFoldDB" id="A0A919K827"/>
<organism evidence="1 2">
    <name type="scientific">Actinoplanes siamensis</name>
    <dbReference type="NCBI Taxonomy" id="1223317"/>
    <lineage>
        <taxon>Bacteria</taxon>
        <taxon>Bacillati</taxon>
        <taxon>Actinomycetota</taxon>
        <taxon>Actinomycetes</taxon>
        <taxon>Micromonosporales</taxon>
        <taxon>Micromonosporaceae</taxon>
        <taxon>Actinoplanes</taxon>
    </lineage>
</organism>
<reference evidence="1" key="1">
    <citation type="submission" date="2021-01" db="EMBL/GenBank/DDBJ databases">
        <title>Whole genome shotgun sequence of Actinoplanes siamensis NBRC 109076.</title>
        <authorList>
            <person name="Komaki H."/>
            <person name="Tamura T."/>
        </authorList>
    </citation>
    <scope>NUCLEOTIDE SEQUENCE</scope>
    <source>
        <strain evidence="1">NBRC 109076</strain>
    </source>
</reference>
<protein>
    <submittedName>
        <fullName evidence="1">Uncharacterized protein</fullName>
    </submittedName>
</protein>
<evidence type="ECO:0000313" key="2">
    <source>
        <dbReference type="Proteomes" id="UP000629619"/>
    </source>
</evidence>
<dbReference type="Proteomes" id="UP000629619">
    <property type="component" value="Unassembled WGS sequence"/>
</dbReference>
<accession>A0A919K827</accession>
<proteinExistence type="predicted"/>
<keyword evidence="2" id="KW-1185">Reference proteome</keyword>